<name>A0AAE0YUD3_9GAST</name>
<sequence>MFSLTAFHNGFVILMRQELPEEVTDSMEVYACLRQKMLGFGTTFPKMLPLSSVLTTQQLVDEPESAEEHWQTPS</sequence>
<gene>
    <name evidence="1" type="ORF">RRG08_049231</name>
</gene>
<protein>
    <submittedName>
        <fullName evidence="1">Uncharacterized protein</fullName>
    </submittedName>
</protein>
<organism evidence="1 2">
    <name type="scientific">Elysia crispata</name>
    <name type="common">lettuce slug</name>
    <dbReference type="NCBI Taxonomy" id="231223"/>
    <lineage>
        <taxon>Eukaryota</taxon>
        <taxon>Metazoa</taxon>
        <taxon>Spiralia</taxon>
        <taxon>Lophotrochozoa</taxon>
        <taxon>Mollusca</taxon>
        <taxon>Gastropoda</taxon>
        <taxon>Heterobranchia</taxon>
        <taxon>Euthyneura</taxon>
        <taxon>Panpulmonata</taxon>
        <taxon>Sacoglossa</taxon>
        <taxon>Placobranchoidea</taxon>
        <taxon>Plakobranchidae</taxon>
        <taxon>Elysia</taxon>
    </lineage>
</organism>
<dbReference type="Proteomes" id="UP001283361">
    <property type="component" value="Unassembled WGS sequence"/>
</dbReference>
<dbReference type="EMBL" id="JAWDGP010005438">
    <property type="protein sequence ID" value="KAK3756951.1"/>
    <property type="molecule type" value="Genomic_DNA"/>
</dbReference>
<proteinExistence type="predicted"/>
<dbReference type="AlphaFoldDB" id="A0AAE0YUD3"/>
<comment type="caution">
    <text evidence="1">The sequence shown here is derived from an EMBL/GenBank/DDBJ whole genome shotgun (WGS) entry which is preliminary data.</text>
</comment>
<keyword evidence="2" id="KW-1185">Reference proteome</keyword>
<accession>A0AAE0YUD3</accession>
<reference evidence="1" key="1">
    <citation type="journal article" date="2023" name="G3 (Bethesda)">
        <title>A reference genome for the long-term kleptoplast-retaining sea slug Elysia crispata morphotype clarki.</title>
        <authorList>
            <person name="Eastman K.E."/>
            <person name="Pendleton A.L."/>
            <person name="Shaikh M.A."/>
            <person name="Suttiyut T."/>
            <person name="Ogas R."/>
            <person name="Tomko P."/>
            <person name="Gavelis G."/>
            <person name="Widhalm J.R."/>
            <person name="Wisecaver J.H."/>
        </authorList>
    </citation>
    <scope>NUCLEOTIDE SEQUENCE</scope>
    <source>
        <strain evidence="1">ECLA1</strain>
    </source>
</reference>
<evidence type="ECO:0000313" key="1">
    <source>
        <dbReference type="EMBL" id="KAK3756951.1"/>
    </source>
</evidence>
<evidence type="ECO:0000313" key="2">
    <source>
        <dbReference type="Proteomes" id="UP001283361"/>
    </source>
</evidence>